<evidence type="ECO:0000313" key="2">
    <source>
        <dbReference type="EMBL" id="ETR66672.1"/>
    </source>
</evidence>
<accession>A0A1V1NVP4</accession>
<dbReference type="EMBL" id="ATBP01001821">
    <property type="protein sequence ID" value="ETR66672.1"/>
    <property type="molecule type" value="Genomic_DNA"/>
</dbReference>
<feature type="signal peptide" evidence="1">
    <location>
        <begin position="1"/>
        <end position="23"/>
    </location>
</feature>
<evidence type="ECO:0000256" key="1">
    <source>
        <dbReference type="SAM" id="SignalP"/>
    </source>
</evidence>
<dbReference type="Proteomes" id="UP000189670">
    <property type="component" value="Unassembled WGS sequence"/>
</dbReference>
<organism evidence="2 3">
    <name type="scientific">Candidatus Magnetoglobus multicellularis str. Araruama</name>
    <dbReference type="NCBI Taxonomy" id="890399"/>
    <lineage>
        <taxon>Bacteria</taxon>
        <taxon>Pseudomonadati</taxon>
        <taxon>Thermodesulfobacteriota</taxon>
        <taxon>Desulfobacteria</taxon>
        <taxon>Desulfobacterales</taxon>
        <taxon>Desulfobacteraceae</taxon>
        <taxon>Candidatus Magnetoglobus</taxon>
    </lineage>
</organism>
<gene>
    <name evidence="2" type="ORF">OMM_05540</name>
</gene>
<protein>
    <submittedName>
        <fullName evidence="2">Uncharacterized protein</fullName>
    </submittedName>
</protein>
<keyword evidence="1" id="KW-0732">Signal</keyword>
<comment type="caution">
    <text evidence="2">The sequence shown here is derived from an EMBL/GenBank/DDBJ whole genome shotgun (WGS) entry which is preliminary data.</text>
</comment>
<reference evidence="3" key="1">
    <citation type="submission" date="2012-11" db="EMBL/GenBank/DDBJ databases">
        <authorList>
            <person name="Lucero-Rivera Y.E."/>
            <person name="Tovar-Ramirez D."/>
        </authorList>
    </citation>
    <scope>NUCLEOTIDE SEQUENCE [LARGE SCALE GENOMIC DNA]</scope>
    <source>
        <strain evidence="3">Araruama</strain>
    </source>
</reference>
<dbReference type="AlphaFoldDB" id="A0A1V1NVP4"/>
<feature type="chain" id="PRO_5010707378" evidence="1">
    <location>
        <begin position="24"/>
        <end position="259"/>
    </location>
</feature>
<sequence length="259" mass="28388">MKATKTIFMMILSIVFIPFLAHADVPIGYQGKLADTDGRPISGTVTNTISLYTQIEGGEAVWRESHDNVKVENGIINVILGLSTDQSQSLFETLSTHDTLYYSVSINHSEIKPRSRITGVMFATRAKIADTVKDLAITSDKIQAGAVTTDKIAPNAVTEQKIDDGAVSSDKIQNNAINTQKIQDGAVTVQKISDADGSLSLNNALKINKEISIKEMSSNYSPPVEQGYGKIYAKKGNSSLREDIIFYWKLDERNGDYIH</sequence>
<name>A0A1V1NVP4_9BACT</name>
<evidence type="ECO:0000313" key="3">
    <source>
        <dbReference type="Proteomes" id="UP000189670"/>
    </source>
</evidence>
<proteinExistence type="predicted"/>